<dbReference type="Pfam" id="PF13692">
    <property type="entry name" value="Glyco_trans_1_4"/>
    <property type="match status" value="1"/>
</dbReference>
<dbReference type="Gene3D" id="3.40.50.2000">
    <property type="entry name" value="Glycogen Phosphorylase B"/>
    <property type="match status" value="1"/>
</dbReference>
<protein>
    <submittedName>
        <fullName evidence="1">Glycosyltransferase family 1 protein</fullName>
    </submittedName>
</protein>
<keyword evidence="1" id="KW-0808">Transferase</keyword>
<proteinExistence type="predicted"/>
<dbReference type="Proteomes" id="UP000448292">
    <property type="component" value="Unassembled WGS sequence"/>
</dbReference>
<sequence>MHIYFVNYSRFEGSSGIHIHFLANELERLGVRCTACVPCNSRANSYCEGPLYSTITFGTLRRRAMFRPEDLLKRGVLIHAWTPRENVRKCITGISKRLSIPYFVHLEDNEEHIFEAHVGMPVDQYDRLSWLRKVRLSQALIHPARYREFIAKAAGVTCIVDALQEFVPDRVPSLTFWPACESAFFKLPYATDQEVRRSLTIPESSYVVTYTGNVHAANRNEVQTLYASIVELNRRGHDVRLLRCGTNHASIEDCVMRKAGPYVIELGNRPSGELIKYIAAANILVQPGKPDPFNNYRFPSKLPMYLASGRPTILPATNIGHHLSDGENCLLLHTGSTEELVQSIETLINNPSMQTAIGQTGRQYARKWLSWEKSAKKMLTFYERSIGTA</sequence>
<dbReference type="PANTHER" id="PTHR12526">
    <property type="entry name" value="GLYCOSYLTRANSFERASE"/>
    <property type="match status" value="1"/>
</dbReference>
<dbReference type="EMBL" id="QMIE01000018">
    <property type="protein sequence ID" value="TVM15211.1"/>
    <property type="molecule type" value="Genomic_DNA"/>
</dbReference>
<dbReference type="CDD" id="cd03801">
    <property type="entry name" value="GT4_PimA-like"/>
    <property type="match status" value="1"/>
</dbReference>
<accession>A0A7M3MB45</accession>
<evidence type="ECO:0000313" key="2">
    <source>
        <dbReference type="Proteomes" id="UP000448292"/>
    </source>
</evidence>
<evidence type="ECO:0000313" key="1">
    <source>
        <dbReference type="EMBL" id="TVM15211.1"/>
    </source>
</evidence>
<dbReference type="GO" id="GO:0016740">
    <property type="term" value="F:transferase activity"/>
    <property type="evidence" value="ECO:0007669"/>
    <property type="project" value="UniProtKB-KW"/>
</dbReference>
<reference evidence="1 2" key="1">
    <citation type="submission" date="2018-06" db="EMBL/GenBank/DDBJ databases">
        <title>Complete genome of Desulfovibrio indonesiensis P37SLT.</title>
        <authorList>
            <person name="Crispim J.S."/>
            <person name="Vidigal P.M.P."/>
            <person name="Silva L.C.F."/>
            <person name="Laguardia C.N."/>
            <person name="Araujo L.C."/>
            <person name="Dias R.S."/>
            <person name="Sousa M.P."/>
            <person name="Paula S.O."/>
            <person name="Silva C."/>
        </authorList>
    </citation>
    <scope>NUCLEOTIDE SEQUENCE [LARGE SCALE GENOMIC DNA]</scope>
    <source>
        <strain evidence="1 2">P37SLT</strain>
    </source>
</reference>
<comment type="caution">
    <text evidence="1">The sequence shown here is derived from an EMBL/GenBank/DDBJ whole genome shotgun (WGS) entry which is preliminary data.</text>
</comment>
<dbReference type="OrthoDB" id="9816424at2"/>
<organism evidence="1 2">
    <name type="scientific">Oceanidesulfovibrio indonesiensis</name>
    <dbReference type="NCBI Taxonomy" id="54767"/>
    <lineage>
        <taxon>Bacteria</taxon>
        <taxon>Pseudomonadati</taxon>
        <taxon>Thermodesulfobacteriota</taxon>
        <taxon>Desulfovibrionia</taxon>
        <taxon>Desulfovibrionales</taxon>
        <taxon>Desulfovibrionaceae</taxon>
        <taxon>Oceanidesulfovibrio</taxon>
    </lineage>
</organism>
<dbReference type="SUPFAM" id="SSF53756">
    <property type="entry name" value="UDP-Glycosyltransferase/glycogen phosphorylase"/>
    <property type="match status" value="1"/>
</dbReference>
<keyword evidence="2" id="KW-1185">Reference proteome</keyword>
<dbReference type="AlphaFoldDB" id="A0A7M3MB45"/>
<name>A0A7M3MB45_9BACT</name>
<gene>
    <name evidence="1" type="ORF">DPQ33_16085</name>
</gene>